<dbReference type="GO" id="GO:0005634">
    <property type="term" value="C:nucleus"/>
    <property type="evidence" value="ECO:0007669"/>
    <property type="project" value="TreeGrafter"/>
</dbReference>
<dbReference type="OrthoDB" id="10063208at2759"/>
<dbReference type="KEGG" id="crq:GCK72_024467"/>
<protein>
    <submittedName>
        <fullName evidence="7">CRE-TAG-294 protein</fullName>
    </submittedName>
</protein>
<feature type="region of interest" description="Disordered" evidence="5">
    <location>
        <begin position="1"/>
        <end position="21"/>
    </location>
</feature>
<dbReference type="PANTHER" id="PTHR12920">
    <property type="entry name" value="RYBP AND YAF2-RELATED"/>
    <property type="match status" value="1"/>
</dbReference>
<dbReference type="GeneID" id="9822233"/>
<feature type="region of interest" description="Disordered" evidence="5">
    <location>
        <begin position="173"/>
        <end position="212"/>
    </location>
</feature>
<feature type="compositionally biased region" description="Polar residues" evidence="5">
    <location>
        <begin position="251"/>
        <end position="260"/>
    </location>
</feature>
<feature type="domain" description="RanBP2-type" evidence="6">
    <location>
        <begin position="29"/>
        <end position="58"/>
    </location>
</feature>
<dbReference type="PROSITE" id="PS01358">
    <property type="entry name" value="ZF_RANBP2_1"/>
    <property type="match status" value="1"/>
</dbReference>
<keyword evidence="2 4" id="KW-0863">Zinc-finger</keyword>
<dbReference type="GO" id="GO:0003677">
    <property type="term" value="F:DNA binding"/>
    <property type="evidence" value="ECO:0007669"/>
    <property type="project" value="TreeGrafter"/>
</dbReference>
<dbReference type="eggNOG" id="KOG4477">
    <property type="taxonomic scope" value="Eukaryota"/>
</dbReference>
<dbReference type="STRING" id="31234.E3LDV6"/>
<name>E3LDV6_CAERE</name>
<evidence type="ECO:0000256" key="2">
    <source>
        <dbReference type="ARBA" id="ARBA00022771"/>
    </source>
</evidence>
<feature type="compositionally biased region" description="Polar residues" evidence="5">
    <location>
        <begin position="196"/>
        <end position="212"/>
    </location>
</feature>
<dbReference type="EMBL" id="DS268407">
    <property type="protein sequence ID" value="EFO82451.1"/>
    <property type="molecule type" value="Genomic_DNA"/>
</dbReference>
<dbReference type="GO" id="GO:0003712">
    <property type="term" value="F:transcription coregulator activity"/>
    <property type="evidence" value="ECO:0007669"/>
    <property type="project" value="TreeGrafter"/>
</dbReference>
<dbReference type="PROSITE" id="PS50199">
    <property type="entry name" value="ZF_RANBP2_2"/>
    <property type="match status" value="1"/>
</dbReference>
<dbReference type="CTD" id="9822233"/>
<keyword evidence="8" id="KW-1185">Reference proteome</keyword>
<dbReference type="SMART" id="SM00547">
    <property type="entry name" value="ZnF_RBZ"/>
    <property type="match status" value="1"/>
</dbReference>
<dbReference type="AlphaFoldDB" id="E3LDV6"/>
<keyword evidence="3" id="KW-0862">Zinc</keyword>
<sequence>MSSRKRTKRKNSEEDFDVDEGDDGLDIDEVNRWACHSCTFVNRAAAFRCVVCGTRKGTSTRRSRCNDNVVEMQKSITDMVQKQVEKEKSLKRKERSMLKTSATRETSEEVTTTEVKLEELDGNTILKNLKIPMPENPMTFENLRELTPKIELVASGTSDLQETLMNFITSSKSTESIREKSLTPIKKKSPKISREPTPSNNGTPQKIMPSSSNIESITSEVSDRIPLEVPSNSHNVNLTEKQRLPPVSLDVPSTSVSTVIPPTPASKGEDVMQHRPEKMVTTLDQGTLQNLNTLKSHKSLTGVDSVAVESETMSLPHIWNQQKVMRESVSSIGSHHNVSPTTSRQSSETDSSSSEGNRSFEAPLFDASASVSKSCQIPDYMIHRDTPQKIFIVANGFPAYFDEFPSRRH</sequence>
<evidence type="ECO:0000256" key="3">
    <source>
        <dbReference type="ARBA" id="ARBA00022833"/>
    </source>
</evidence>
<evidence type="ECO:0000313" key="8">
    <source>
        <dbReference type="Proteomes" id="UP000008281"/>
    </source>
</evidence>
<evidence type="ECO:0000256" key="4">
    <source>
        <dbReference type="PROSITE-ProRule" id="PRU00322"/>
    </source>
</evidence>
<dbReference type="InParanoid" id="E3LDV6"/>
<dbReference type="RefSeq" id="XP_003117853.2">
    <property type="nucleotide sequence ID" value="XM_003117805.2"/>
</dbReference>
<dbReference type="SUPFAM" id="SSF90209">
    <property type="entry name" value="Ran binding protein zinc finger-like"/>
    <property type="match status" value="1"/>
</dbReference>
<dbReference type="Gene3D" id="4.10.1060.10">
    <property type="entry name" value="Zinc finger, RanBP2-type"/>
    <property type="match status" value="1"/>
</dbReference>
<dbReference type="InterPro" id="IPR036443">
    <property type="entry name" value="Znf_RanBP2_sf"/>
</dbReference>
<dbReference type="FunCoup" id="E3LDV6">
    <property type="interactions" value="425"/>
</dbReference>
<dbReference type="HOGENOM" id="CLU_706441_0_0_1"/>
<reference evidence="7" key="1">
    <citation type="submission" date="2007-07" db="EMBL/GenBank/DDBJ databases">
        <title>PCAP assembly of the Caenorhabditis remanei genome.</title>
        <authorList>
            <consortium name="The Caenorhabditis remanei Sequencing Consortium"/>
            <person name="Wilson R.K."/>
        </authorList>
    </citation>
    <scope>NUCLEOTIDE SEQUENCE [LARGE SCALE GENOMIC DNA]</scope>
    <source>
        <strain evidence="7">PB4641</strain>
    </source>
</reference>
<feature type="compositionally biased region" description="Polar residues" evidence="5">
    <location>
        <begin position="326"/>
        <end position="340"/>
    </location>
</feature>
<feature type="compositionally biased region" description="Low complexity" evidence="5">
    <location>
        <begin position="100"/>
        <end position="111"/>
    </location>
</feature>
<accession>E3LDV6</accession>
<evidence type="ECO:0000256" key="1">
    <source>
        <dbReference type="ARBA" id="ARBA00022723"/>
    </source>
</evidence>
<dbReference type="GO" id="GO:0008270">
    <property type="term" value="F:zinc ion binding"/>
    <property type="evidence" value="ECO:0007669"/>
    <property type="project" value="UniProtKB-KW"/>
</dbReference>
<organism evidence="8">
    <name type="scientific">Caenorhabditis remanei</name>
    <name type="common">Caenorhabditis vulgaris</name>
    <dbReference type="NCBI Taxonomy" id="31234"/>
    <lineage>
        <taxon>Eukaryota</taxon>
        <taxon>Metazoa</taxon>
        <taxon>Ecdysozoa</taxon>
        <taxon>Nematoda</taxon>
        <taxon>Chromadorea</taxon>
        <taxon>Rhabditida</taxon>
        <taxon>Rhabditina</taxon>
        <taxon>Rhabditomorpha</taxon>
        <taxon>Rhabditoidea</taxon>
        <taxon>Rhabditidae</taxon>
        <taxon>Peloderinae</taxon>
        <taxon>Caenorhabditis</taxon>
    </lineage>
</organism>
<feature type="region of interest" description="Disordered" evidence="5">
    <location>
        <begin position="326"/>
        <end position="359"/>
    </location>
</feature>
<evidence type="ECO:0000256" key="5">
    <source>
        <dbReference type="SAM" id="MobiDB-lite"/>
    </source>
</evidence>
<dbReference type="Proteomes" id="UP000008281">
    <property type="component" value="Unassembled WGS sequence"/>
</dbReference>
<dbReference type="InterPro" id="IPR039958">
    <property type="entry name" value="RYBP/YAF2"/>
</dbReference>
<keyword evidence="1" id="KW-0479">Metal-binding</keyword>
<feature type="compositionally biased region" description="Low complexity" evidence="5">
    <location>
        <begin position="341"/>
        <end position="354"/>
    </location>
</feature>
<dbReference type="PANTHER" id="PTHR12920:SF4">
    <property type="entry name" value="GEO03726P1"/>
    <property type="match status" value="1"/>
</dbReference>
<dbReference type="GO" id="GO:0045893">
    <property type="term" value="P:positive regulation of DNA-templated transcription"/>
    <property type="evidence" value="ECO:0007669"/>
    <property type="project" value="InterPro"/>
</dbReference>
<evidence type="ECO:0000259" key="6">
    <source>
        <dbReference type="PROSITE" id="PS50199"/>
    </source>
</evidence>
<proteinExistence type="predicted"/>
<gene>
    <name evidence="7" type="primary">Cre-tag-294</name>
    <name evidence="7" type="ORF">CRE_00217</name>
</gene>
<feature type="region of interest" description="Disordered" evidence="5">
    <location>
        <begin position="247"/>
        <end position="272"/>
    </location>
</feature>
<feature type="region of interest" description="Disordered" evidence="5">
    <location>
        <begin position="92"/>
        <end position="111"/>
    </location>
</feature>
<evidence type="ECO:0000313" key="7">
    <source>
        <dbReference type="EMBL" id="EFO82451.1"/>
    </source>
</evidence>
<dbReference type="OMA" id="CQIPDYM"/>
<dbReference type="InterPro" id="IPR001876">
    <property type="entry name" value="Znf_RanBP2"/>
</dbReference>